<dbReference type="SUPFAM" id="SSF46689">
    <property type="entry name" value="Homeodomain-like"/>
    <property type="match status" value="1"/>
</dbReference>
<dbReference type="GO" id="GO:0030154">
    <property type="term" value="P:cell differentiation"/>
    <property type="evidence" value="ECO:0007669"/>
    <property type="project" value="TreeGrafter"/>
</dbReference>
<evidence type="ECO:0000256" key="2">
    <source>
        <dbReference type="ARBA" id="ARBA00023155"/>
    </source>
</evidence>
<dbReference type="Proteomes" id="UP000268093">
    <property type="component" value="Unassembled WGS sequence"/>
</dbReference>
<evidence type="ECO:0000256" key="4">
    <source>
        <dbReference type="RuleBase" id="RU000682"/>
    </source>
</evidence>
<dbReference type="InterPro" id="IPR001356">
    <property type="entry name" value="HD"/>
</dbReference>
<dbReference type="GO" id="GO:0000978">
    <property type="term" value="F:RNA polymerase II cis-regulatory region sequence-specific DNA binding"/>
    <property type="evidence" value="ECO:0007669"/>
    <property type="project" value="TreeGrafter"/>
</dbReference>
<accession>A0A433DFP4</accession>
<dbReference type="PANTHER" id="PTHR24324:SF9">
    <property type="entry name" value="HOMEOBOX DOMAIN-CONTAINING PROTEIN"/>
    <property type="match status" value="1"/>
</dbReference>
<evidence type="ECO:0000259" key="5">
    <source>
        <dbReference type="PROSITE" id="PS50071"/>
    </source>
</evidence>
<sequence>MRRHRTNPQELATLEAAFNKNRLPDWRAKEYLANKLETTSRVEQVWFQNRRQNSRRRRNELSGGIFSGLR</sequence>
<keyword evidence="7" id="KW-1185">Reference proteome</keyword>
<dbReference type="PROSITE" id="PS50071">
    <property type="entry name" value="HOMEOBOX_2"/>
    <property type="match status" value="1"/>
</dbReference>
<dbReference type="InterPro" id="IPR009057">
    <property type="entry name" value="Homeodomain-like_sf"/>
</dbReference>
<proteinExistence type="predicted"/>
<keyword evidence="1 3" id="KW-0238">DNA-binding</keyword>
<organism evidence="6 7">
    <name type="scientific">Jimgerdemannia flammicorona</name>
    <dbReference type="NCBI Taxonomy" id="994334"/>
    <lineage>
        <taxon>Eukaryota</taxon>
        <taxon>Fungi</taxon>
        <taxon>Fungi incertae sedis</taxon>
        <taxon>Mucoromycota</taxon>
        <taxon>Mucoromycotina</taxon>
        <taxon>Endogonomycetes</taxon>
        <taxon>Endogonales</taxon>
        <taxon>Endogonaceae</taxon>
        <taxon>Jimgerdemannia</taxon>
    </lineage>
</organism>
<dbReference type="CDD" id="cd00086">
    <property type="entry name" value="homeodomain"/>
    <property type="match status" value="1"/>
</dbReference>
<dbReference type="InterPro" id="IPR051000">
    <property type="entry name" value="Homeobox_DNA-bind_prot"/>
</dbReference>
<gene>
    <name evidence="6" type="ORF">BC936DRAFT_142067</name>
</gene>
<comment type="caution">
    <text evidence="6">The sequence shown here is derived from an EMBL/GenBank/DDBJ whole genome shotgun (WGS) entry which is preliminary data.</text>
</comment>
<reference evidence="6 7" key="1">
    <citation type="journal article" date="2018" name="New Phytol.">
        <title>Phylogenomics of Endogonaceae and evolution of mycorrhizas within Mucoromycota.</title>
        <authorList>
            <person name="Chang Y."/>
            <person name="Desiro A."/>
            <person name="Na H."/>
            <person name="Sandor L."/>
            <person name="Lipzen A."/>
            <person name="Clum A."/>
            <person name="Barry K."/>
            <person name="Grigoriev I.V."/>
            <person name="Martin F.M."/>
            <person name="Stajich J.E."/>
            <person name="Smith M.E."/>
            <person name="Bonito G."/>
            <person name="Spatafora J.W."/>
        </authorList>
    </citation>
    <scope>NUCLEOTIDE SEQUENCE [LARGE SCALE GENOMIC DNA]</scope>
    <source>
        <strain evidence="6 7">GMNB39</strain>
    </source>
</reference>
<dbReference type="EMBL" id="RBNI01002144">
    <property type="protein sequence ID" value="RUP49605.1"/>
    <property type="molecule type" value="Genomic_DNA"/>
</dbReference>
<evidence type="ECO:0000313" key="6">
    <source>
        <dbReference type="EMBL" id="RUP49605.1"/>
    </source>
</evidence>
<dbReference type="GO" id="GO:0006357">
    <property type="term" value="P:regulation of transcription by RNA polymerase II"/>
    <property type="evidence" value="ECO:0007669"/>
    <property type="project" value="TreeGrafter"/>
</dbReference>
<dbReference type="OrthoDB" id="6159439at2759"/>
<dbReference type="Pfam" id="PF00046">
    <property type="entry name" value="Homeodomain"/>
    <property type="match status" value="1"/>
</dbReference>
<feature type="DNA-binding region" description="Homeobox" evidence="3">
    <location>
        <begin position="3"/>
        <end position="58"/>
    </location>
</feature>
<protein>
    <recommendedName>
        <fullName evidence="5">Homeobox domain-containing protein</fullName>
    </recommendedName>
</protein>
<evidence type="ECO:0000313" key="7">
    <source>
        <dbReference type="Proteomes" id="UP000268093"/>
    </source>
</evidence>
<dbReference type="GO" id="GO:0005634">
    <property type="term" value="C:nucleus"/>
    <property type="evidence" value="ECO:0007669"/>
    <property type="project" value="UniProtKB-SubCell"/>
</dbReference>
<name>A0A433DFP4_9FUNG</name>
<dbReference type="SMART" id="SM00389">
    <property type="entry name" value="HOX"/>
    <property type="match status" value="1"/>
</dbReference>
<feature type="domain" description="Homeobox" evidence="5">
    <location>
        <begin position="1"/>
        <end position="57"/>
    </location>
</feature>
<evidence type="ECO:0000256" key="3">
    <source>
        <dbReference type="PROSITE-ProRule" id="PRU00108"/>
    </source>
</evidence>
<dbReference type="PANTHER" id="PTHR24324">
    <property type="entry name" value="HOMEOBOX PROTEIN HHEX"/>
    <property type="match status" value="1"/>
</dbReference>
<dbReference type="AlphaFoldDB" id="A0A433DFP4"/>
<keyword evidence="2 3" id="KW-0371">Homeobox</keyword>
<evidence type="ECO:0000256" key="1">
    <source>
        <dbReference type="ARBA" id="ARBA00023125"/>
    </source>
</evidence>
<comment type="subcellular location">
    <subcellularLocation>
        <location evidence="3 4">Nucleus</location>
    </subcellularLocation>
</comment>
<keyword evidence="3 4" id="KW-0539">Nucleus</keyword>
<dbReference type="Gene3D" id="1.10.10.60">
    <property type="entry name" value="Homeodomain-like"/>
    <property type="match status" value="1"/>
</dbReference>